<reference evidence="3" key="1">
    <citation type="submission" date="2025-08" db="UniProtKB">
        <authorList>
            <consortium name="RefSeq"/>
        </authorList>
    </citation>
    <scope>IDENTIFICATION</scope>
</reference>
<dbReference type="GeneID" id="103593514"/>
<feature type="compositionally biased region" description="Basic and acidic residues" evidence="1">
    <location>
        <begin position="160"/>
        <end position="170"/>
    </location>
</feature>
<dbReference type="RefSeq" id="XP_008574733.1">
    <property type="nucleotide sequence ID" value="XM_008576511.1"/>
</dbReference>
<accession>A0ABM0R292</accession>
<evidence type="ECO:0000313" key="2">
    <source>
        <dbReference type="Proteomes" id="UP000694923"/>
    </source>
</evidence>
<protein>
    <submittedName>
        <fullName evidence="3">LOW QUALITY PROTEIN: uncharacterized protein C9orf139 homolog</fullName>
    </submittedName>
</protein>
<name>A0ABM0R292_GALVR</name>
<feature type="region of interest" description="Disordered" evidence="1">
    <location>
        <begin position="149"/>
        <end position="184"/>
    </location>
</feature>
<sequence>MRLEEGRAVEAIGVCPAGLKCFALQWLAAEWAAPASPVLPATLMLSEMIMVAPGPLTPPQYLSQAVGPQEDHTLASALAAKPAVLPVCAARLAGALATGLAHTHSQLPSWVDSQEPPPPALGLLLLEGLLRWATMRPHCGNLLLGNGAQRFGPEMGQNERLSEEREGGKRHESKGKSGAPSCHLTHWVLEGTGGT</sequence>
<evidence type="ECO:0000256" key="1">
    <source>
        <dbReference type="SAM" id="MobiDB-lite"/>
    </source>
</evidence>
<gene>
    <name evidence="3" type="primary">LOC103593514</name>
</gene>
<dbReference type="Proteomes" id="UP000694923">
    <property type="component" value="Unplaced"/>
</dbReference>
<evidence type="ECO:0000313" key="3">
    <source>
        <dbReference type="RefSeq" id="XP_008574733.1"/>
    </source>
</evidence>
<proteinExistence type="predicted"/>
<keyword evidence="2" id="KW-1185">Reference proteome</keyword>
<organism evidence="2 3">
    <name type="scientific">Galeopterus variegatus</name>
    <name type="common">Malayan flying lemur</name>
    <name type="synonym">Cynocephalus variegatus</name>
    <dbReference type="NCBI Taxonomy" id="482537"/>
    <lineage>
        <taxon>Eukaryota</taxon>
        <taxon>Metazoa</taxon>
        <taxon>Chordata</taxon>
        <taxon>Craniata</taxon>
        <taxon>Vertebrata</taxon>
        <taxon>Euteleostomi</taxon>
        <taxon>Mammalia</taxon>
        <taxon>Eutheria</taxon>
        <taxon>Euarchontoglires</taxon>
        <taxon>Dermoptera</taxon>
        <taxon>Cynocephalidae</taxon>
        <taxon>Galeopterus</taxon>
    </lineage>
</organism>